<evidence type="ECO:0000313" key="2">
    <source>
        <dbReference type="Proteomes" id="UP001341281"/>
    </source>
</evidence>
<protein>
    <submittedName>
        <fullName evidence="1">Uncharacterized protein</fullName>
    </submittedName>
</protein>
<proteinExistence type="predicted"/>
<dbReference type="EMBL" id="CP144752">
    <property type="protein sequence ID" value="WVZ88986.1"/>
    <property type="molecule type" value="Genomic_DNA"/>
</dbReference>
<sequence>MAASPHHARPPLPLPIPAPPHRQKAAGFRSIVCTSASAACLYRLAAVDVGVLRCGRWHLPLGVAADGRSTLWWCWLFLHNSVGSRLCFSPGQILLLSPLRPSARAFGKLRRAAVPGLCSWSAYILLAQIFLAAADLQSERQGSISETE</sequence>
<gene>
    <name evidence="1" type="ORF">U9M48_035451</name>
</gene>
<organism evidence="1 2">
    <name type="scientific">Paspalum notatum var. saurae</name>
    <dbReference type="NCBI Taxonomy" id="547442"/>
    <lineage>
        <taxon>Eukaryota</taxon>
        <taxon>Viridiplantae</taxon>
        <taxon>Streptophyta</taxon>
        <taxon>Embryophyta</taxon>
        <taxon>Tracheophyta</taxon>
        <taxon>Spermatophyta</taxon>
        <taxon>Magnoliopsida</taxon>
        <taxon>Liliopsida</taxon>
        <taxon>Poales</taxon>
        <taxon>Poaceae</taxon>
        <taxon>PACMAD clade</taxon>
        <taxon>Panicoideae</taxon>
        <taxon>Andropogonodae</taxon>
        <taxon>Paspaleae</taxon>
        <taxon>Paspalinae</taxon>
        <taxon>Paspalum</taxon>
    </lineage>
</organism>
<dbReference type="Proteomes" id="UP001341281">
    <property type="component" value="Chromosome 08"/>
</dbReference>
<dbReference type="AlphaFoldDB" id="A0AAQ3X7T1"/>
<accession>A0AAQ3X7T1</accession>
<keyword evidence="2" id="KW-1185">Reference proteome</keyword>
<name>A0AAQ3X7T1_PASNO</name>
<evidence type="ECO:0000313" key="1">
    <source>
        <dbReference type="EMBL" id="WVZ88986.1"/>
    </source>
</evidence>
<reference evidence="1 2" key="1">
    <citation type="submission" date="2024-02" db="EMBL/GenBank/DDBJ databases">
        <title>High-quality chromosome-scale genome assembly of Pensacola bahiagrass (Paspalum notatum Flugge var. saurae).</title>
        <authorList>
            <person name="Vega J.M."/>
            <person name="Podio M."/>
            <person name="Orjuela J."/>
            <person name="Siena L.A."/>
            <person name="Pessino S.C."/>
            <person name="Combes M.C."/>
            <person name="Mariac C."/>
            <person name="Albertini E."/>
            <person name="Pupilli F."/>
            <person name="Ortiz J.P.A."/>
            <person name="Leblanc O."/>
        </authorList>
    </citation>
    <scope>NUCLEOTIDE SEQUENCE [LARGE SCALE GENOMIC DNA]</scope>
    <source>
        <strain evidence="1">R1</strain>
        <tissue evidence="1">Leaf</tissue>
    </source>
</reference>